<reference evidence="5 6" key="1">
    <citation type="submission" date="2023-09" db="EMBL/GenBank/DDBJ databases">
        <title>Complete Genome and Methylome dissection of Bacillus brevis NEB573 original source of BbsI restriction endonuclease.</title>
        <authorList>
            <person name="Fomenkov A."/>
            <person name="Roberts R.D."/>
        </authorList>
    </citation>
    <scope>NUCLEOTIDE SEQUENCE [LARGE SCALE GENOMIC DNA]</scope>
    <source>
        <strain evidence="5 6">NEB573</strain>
    </source>
</reference>
<sequence>MMNQILPLVKENRKASHDIDPVFLNRWSPRSYKSDPIPEEVLYSVLEAARWAPSANNEQPWRFVLARSQEDKERFYSFIADANRVWCEKAPVLILAVAKTISSRGTHNRAYAFDTGAACGFLSLEASRQGLITHVMGGFDREKASEVLGIPDGYEPQVVIAIGYQGDKEVLPEALQEREKPSTRRELSETVMEGVFAEK</sequence>
<proteinExistence type="inferred from homology"/>
<evidence type="ECO:0000259" key="4">
    <source>
        <dbReference type="Pfam" id="PF00881"/>
    </source>
</evidence>
<evidence type="ECO:0000313" key="6">
    <source>
        <dbReference type="Proteomes" id="UP001256827"/>
    </source>
</evidence>
<evidence type="ECO:0000256" key="1">
    <source>
        <dbReference type="ARBA" id="ARBA00007118"/>
    </source>
</evidence>
<protein>
    <submittedName>
        <fullName evidence="5">Nitroreductase family protein</fullName>
    </submittedName>
</protein>
<feature type="region of interest" description="Disordered" evidence="3">
    <location>
        <begin position="176"/>
        <end position="199"/>
    </location>
</feature>
<dbReference type="Gene3D" id="3.40.109.10">
    <property type="entry name" value="NADH Oxidase"/>
    <property type="match status" value="1"/>
</dbReference>
<dbReference type="Pfam" id="PF00881">
    <property type="entry name" value="Nitroreductase"/>
    <property type="match status" value="2"/>
</dbReference>
<dbReference type="SUPFAM" id="SSF55469">
    <property type="entry name" value="FMN-dependent nitroreductase-like"/>
    <property type="match status" value="1"/>
</dbReference>
<evidence type="ECO:0000313" key="5">
    <source>
        <dbReference type="EMBL" id="WNC14896.1"/>
    </source>
</evidence>
<dbReference type="EMBL" id="CP134050">
    <property type="protein sequence ID" value="WNC14896.1"/>
    <property type="molecule type" value="Genomic_DNA"/>
</dbReference>
<dbReference type="Proteomes" id="UP001256827">
    <property type="component" value="Chromosome"/>
</dbReference>
<dbReference type="PANTHER" id="PTHR43673">
    <property type="entry name" value="NAD(P)H NITROREDUCTASE YDGI-RELATED"/>
    <property type="match status" value="1"/>
</dbReference>
<name>A0ABY9T474_BREBE</name>
<evidence type="ECO:0000256" key="3">
    <source>
        <dbReference type="SAM" id="MobiDB-lite"/>
    </source>
</evidence>
<accession>A0ABY9T474</accession>
<dbReference type="InterPro" id="IPR000415">
    <property type="entry name" value="Nitroreductase-like"/>
</dbReference>
<dbReference type="InterPro" id="IPR029479">
    <property type="entry name" value="Nitroreductase"/>
</dbReference>
<keyword evidence="2" id="KW-0560">Oxidoreductase</keyword>
<keyword evidence="6" id="KW-1185">Reference proteome</keyword>
<feature type="compositionally biased region" description="Basic and acidic residues" evidence="3">
    <location>
        <begin position="176"/>
        <end position="188"/>
    </location>
</feature>
<dbReference type="PANTHER" id="PTHR43673:SF10">
    <property type="entry name" value="NADH DEHYDROGENASE_NAD(P)H NITROREDUCTASE XCC3605-RELATED"/>
    <property type="match status" value="1"/>
</dbReference>
<organism evidence="5 6">
    <name type="scientific">Brevibacillus brevis</name>
    <name type="common">Bacillus brevis</name>
    <dbReference type="NCBI Taxonomy" id="1393"/>
    <lineage>
        <taxon>Bacteria</taxon>
        <taxon>Bacillati</taxon>
        <taxon>Bacillota</taxon>
        <taxon>Bacilli</taxon>
        <taxon>Bacillales</taxon>
        <taxon>Paenibacillaceae</taxon>
        <taxon>Brevibacillus</taxon>
    </lineage>
</organism>
<gene>
    <name evidence="5" type="ORF">RGB73_00400</name>
</gene>
<comment type="similarity">
    <text evidence="1">Belongs to the nitroreductase family.</text>
</comment>
<dbReference type="RefSeq" id="WP_310767710.1">
    <property type="nucleotide sequence ID" value="NZ_CP134050.1"/>
</dbReference>
<feature type="domain" description="Nitroreductase" evidence="4">
    <location>
        <begin position="85"/>
        <end position="164"/>
    </location>
</feature>
<evidence type="ECO:0000256" key="2">
    <source>
        <dbReference type="ARBA" id="ARBA00023002"/>
    </source>
</evidence>
<dbReference type="CDD" id="cd02138">
    <property type="entry name" value="TdsD-like"/>
    <property type="match status" value="1"/>
</dbReference>
<feature type="domain" description="Nitroreductase" evidence="4">
    <location>
        <begin position="25"/>
        <end position="83"/>
    </location>
</feature>